<keyword evidence="4" id="KW-0762">Sugar transport</keyword>
<dbReference type="InterPro" id="IPR050558">
    <property type="entry name" value="PTS_Sugar-Specific_Components"/>
</dbReference>
<feature type="domain" description="PTS EIIB type-1" evidence="13">
    <location>
        <begin position="11"/>
        <end position="93"/>
    </location>
</feature>
<dbReference type="InterPro" id="IPR036878">
    <property type="entry name" value="Glu_permease_IIB"/>
</dbReference>
<dbReference type="HOGENOM" id="CLU_012312_2_0_14"/>
<evidence type="ECO:0000256" key="10">
    <source>
        <dbReference type="ARBA" id="ARBA00023136"/>
    </source>
</evidence>
<feature type="transmembrane region" description="Helical" evidence="12">
    <location>
        <begin position="393"/>
        <end position="417"/>
    </location>
</feature>
<dbReference type="eggNOG" id="COG1264">
    <property type="taxonomic scope" value="Bacteria"/>
</dbReference>
<feature type="transmembrane region" description="Helical" evidence="12">
    <location>
        <begin position="359"/>
        <end position="381"/>
    </location>
</feature>
<dbReference type="PANTHER" id="PTHR30175">
    <property type="entry name" value="PHOSPHOTRANSFERASE SYSTEM TRANSPORT PROTEIN"/>
    <property type="match status" value="1"/>
</dbReference>
<dbReference type="PROSITE" id="PS01035">
    <property type="entry name" value="PTS_EIIB_TYPE_1_CYS"/>
    <property type="match status" value="1"/>
</dbReference>
<evidence type="ECO:0000256" key="3">
    <source>
        <dbReference type="ARBA" id="ARBA00022475"/>
    </source>
</evidence>
<dbReference type="PROSITE" id="PS51098">
    <property type="entry name" value="PTS_EIIB_TYPE_1"/>
    <property type="match status" value="1"/>
</dbReference>
<dbReference type="SUPFAM" id="SSF55604">
    <property type="entry name" value="Glucose permease domain IIB"/>
    <property type="match status" value="1"/>
</dbReference>
<feature type="transmembrane region" description="Helical" evidence="12">
    <location>
        <begin position="123"/>
        <end position="143"/>
    </location>
</feature>
<evidence type="ECO:0000256" key="6">
    <source>
        <dbReference type="ARBA" id="ARBA00022683"/>
    </source>
</evidence>
<dbReference type="KEGG" id="sapi:SAPIS_v1c06710"/>
<dbReference type="Pfam" id="PF02378">
    <property type="entry name" value="PTS_EIIC"/>
    <property type="match status" value="1"/>
</dbReference>
<evidence type="ECO:0000256" key="9">
    <source>
        <dbReference type="ARBA" id="ARBA00022989"/>
    </source>
</evidence>
<accession>V5RKA0</accession>
<proteinExistence type="predicted"/>
<dbReference type="GO" id="GO:0016301">
    <property type="term" value="F:kinase activity"/>
    <property type="evidence" value="ECO:0007669"/>
    <property type="project" value="UniProtKB-KW"/>
</dbReference>
<keyword evidence="9 12" id="KW-1133">Transmembrane helix</keyword>
<comment type="subcellular location">
    <subcellularLocation>
        <location evidence="1">Cell membrane</location>
        <topology evidence="1">Multi-pass membrane protein</topology>
    </subcellularLocation>
</comment>
<dbReference type="InterPro" id="IPR003352">
    <property type="entry name" value="PTS_EIIC"/>
</dbReference>
<keyword evidence="2" id="KW-0813">Transport</keyword>
<dbReference type="InterPro" id="IPR018113">
    <property type="entry name" value="PTrfase_EIIB_Cys"/>
</dbReference>
<reference evidence="14 15" key="1">
    <citation type="journal article" date="2014" name="Genome Announc.">
        <title>Complete Genome Sequence of Spiroplasma apis B31T (ATCC 33834), a Bacterium Associated with May Disease of Honeybees (Apis mellifera).</title>
        <authorList>
            <person name="Ku C."/>
            <person name="Lo W.S."/>
            <person name="Chen L.L."/>
            <person name="Kuo C.H."/>
        </authorList>
    </citation>
    <scope>NUCLEOTIDE SEQUENCE [LARGE SCALE GENOMIC DNA]</scope>
    <source>
        <strain evidence="14">B31</strain>
    </source>
</reference>
<sequence>MKLFKQKSLHSDDYILLTKLLGGIENIDSINRCSTRMRIVVKNNEGININDVENISFVKGAIIKENIIQLIVEGDLNTINKEYLRSLGISLRKVTNIFDVKLTTKKNFFKATMDGIGVLITPLIPYLITLAIVSTISNIFNVIEINGQKLSGQGSTLKIIGEMLVTLQNALTLAFSILIPWSIFKMMNGSQAIGICIGVSLCAKDLYVSQKFMESDQPLFSWITSKGGEGLSFGELASGYPWKISYEGQIIPLVMIGFLAVYIERLVKKIKYGVIKELIGIPMVTIISFFVGILLLAPIGMMITYGMNIGVLWGTTNKIAKYIFNPIFGLLLPWLVVTGFIQIFVVINLQQFATYQATSIMPMFTQLNVAVATSVFAFSLLHKSNKELQKEAIPSYLIAYIGGTTEPALFGISLRFLFPVIATSIGATVGILITTASGVITTMGAASLLIFLSTIPQALTAAPSFGIETWPGTGFLWMAVALGATIITTFLATILLSRLNYFKISTKKVLERDFAPIPIKKRNES</sequence>
<dbReference type="STRING" id="1276258.SAPIS_v1c06710"/>
<dbReference type="AlphaFoldDB" id="V5RKA0"/>
<keyword evidence="8" id="KW-0418">Kinase</keyword>
<protein>
    <submittedName>
        <fullName evidence="14">PTS system trehalose-specific IIBC component</fullName>
    </submittedName>
</protein>
<dbReference type="PATRIC" id="fig|1276258.3.peg.685"/>
<evidence type="ECO:0000256" key="11">
    <source>
        <dbReference type="PROSITE-ProRule" id="PRU00421"/>
    </source>
</evidence>
<feature type="transmembrane region" description="Helical" evidence="12">
    <location>
        <begin position="164"/>
        <end position="184"/>
    </location>
</feature>
<evidence type="ECO:0000256" key="2">
    <source>
        <dbReference type="ARBA" id="ARBA00022448"/>
    </source>
</evidence>
<dbReference type="GO" id="GO:0005886">
    <property type="term" value="C:plasma membrane"/>
    <property type="evidence" value="ECO:0007669"/>
    <property type="project" value="UniProtKB-SubCell"/>
</dbReference>
<dbReference type="Gene3D" id="3.30.1360.60">
    <property type="entry name" value="Glucose permease domain IIB"/>
    <property type="match status" value="1"/>
</dbReference>
<keyword evidence="7 12" id="KW-0812">Transmembrane</keyword>
<evidence type="ECO:0000313" key="15">
    <source>
        <dbReference type="Proteomes" id="UP000018550"/>
    </source>
</evidence>
<evidence type="ECO:0000256" key="7">
    <source>
        <dbReference type="ARBA" id="ARBA00022692"/>
    </source>
</evidence>
<feature type="transmembrane region" description="Helical" evidence="12">
    <location>
        <begin position="429"/>
        <end position="455"/>
    </location>
</feature>
<dbReference type="eggNOG" id="COG1263">
    <property type="taxonomic scope" value="Bacteria"/>
</dbReference>
<keyword evidence="3" id="KW-1003">Cell membrane</keyword>
<dbReference type="RefSeq" id="WP_023789680.1">
    <property type="nucleotide sequence ID" value="NC_022998.1"/>
</dbReference>
<dbReference type="OrthoDB" id="9769191at2"/>
<keyword evidence="5" id="KW-0808">Transferase</keyword>
<feature type="transmembrane region" description="Helical" evidence="12">
    <location>
        <begin position="475"/>
        <end position="497"/>
    </location>
</feature>
<feature type="active site" description="Phosphocysteine intermediate; for EIIB activity" evidence="11">
    <location>
        <position position="33"/>
    </location>
</feature>
<name>V5RKA0_SPIAP</name>
<keyword evidence="6" id="KW-0598">Phosphotransferase system</keyword>
<evidence type="ECO:0000256" key="1">
    <source>
        <dbReference type="ARBA" id="ARBA00004651"/>
    </source>
</evidence>
<evidence type="ECO:0000259" key="13">
    <source>
        <dbReference type="PROSITE" id="PS51098"/>
    </source>
</evidence>
<dbReference type="GO" id="GO:0009401">
    <property type="term" value="P:phosphoenolpyruvate-dependent sugar phosphotransferase system"/>
    <property type="evidence" value="ECO:0007669"/>
    <property type="project" value="UniProtKB-KW"/>
</dbReference>
<dbReference type="Pfam" id="PF00367">
    <property type="entry name" value="PTS_EIIB"/>
    <property type="match status" value="1"/>
</dbReference>
<dbReference type="InterPro" id="IPR001996">
    <property type="entry name" value="PTS_IIB_1"/>
</dbReference>
<evidence type="ECO:0000256" key="5">
    <source>
        <dbReference type="ARBA" id="ARBA00022679"/>
    </source>
</evidence>
<evidence type="ECO:0000256" key="12">
    <source>
        <dbReference type="SAM" id="Phobius"/>
    </source>
</evidence>
<dbReference type="GO" id="GO:0090589">
    <property type="term" value="F:protein-phosphocysteine-trehalose phosphotransferase system transporter activity"/>
    <property type="evidence" value="ECO:0007669"/>
    <property type="project" value="TreeGrafter"/>
</dbReference>
<gene>
    <name evidence="14" type="primary">treB</name>
    <name evidence="14" type="ORF">SAPIS_v1c06710</name>
</gene>
<keyword evidence="15" id="KW-1185">Reference proteome</keyword>
<feature type="transmembrane region" description="Helical" evidence="12">
    <location>
        <begin position="250"/>
        <end position="267"/>
    </location>
</feature>
<feature type="transmembrane region" description="Helical" evidence="12">
    <location>
        <begin position="279"/>
        <end position="303"/>
    </location>
</feature>
<evidence type="ECO:0000256" key="4">
    <source>
        <dbReference type="ARBA" id="ARBA00022597"/>
    </source>
</evidence>
<dbReference type="GO" id="GO:0008982">
    <property type="term" value="F:protein-N(PI)-phosphohistidine-sugar phosphotransferase activity"/>
    <property type="evidence" value="ECO:0007669"/>
    <property type="project" value="InterPro"/>
</dbReference>
<evidence type="ECO:0000256" key="8">
    <source>
        <dbReference type="ARBA" id="ARBA00022777"/>
    </source>
</evidence>
<dbReference type="GO" id="GO:0015771">
    <property type="term" value="P:trehalose transport"/>
    <property type="evidence" value="ECO:0007669"/>
    <property type="project" value="TreeGrafter"/>
</dbReference>
<dbReference type="Proteomes" id="UP000018550">
    <property type="component" value="Chromosome"/>
</dbReference>
<dbReference type="PANTHER" id="PTHR30175:SF4">
    <property type="entry name" value="PTS SYSTEM TREHALOSE-SPECIFIC EIIBC COMPONENT"/>
    <property type="match status" value="1"/>
</dbReference>
<keyword evidence="10 12" id="KW-0472">Membrane</keyword>
<feature type="transmembrane region" description="Helical" evidence="12">
    <location>
        <begin position="323"/>
        <end position="347"/>
    </location>
</feature>
<organism evidence="14 15">
    <name type="scientific">Spiroplasma apis B31</name>
    <dbReference type="NCBI Taxonomy" id="1276258"/>
    <lineage>
        <taxon>Bacteria</taxon>
        <taxon>Bacillati</taxon>
        <taxon>Mycoplasmatota</taxon>
        <taxon>Mollicutes</taxon>
        <taxon>Entomoplasmatales</taxon>
        <taxon>Spiroplasmataceae</taxon>
        <taxon>Spiroplasma</taxon>
    </lineage>
</organism>
<dbReference type="EMBL" id="CP006682">
    <property type="protein sequence ID" value="AHB36516.1"/>
    <property type="molecule type" value="Genomic_DNA"/>
</dbReference>
<evidence type="ECO:0000313" key="14">
    <source>
        <dbReference type="EMBL" id="AHB36516.1"/>
    </source>
</evidence>